<keyword evidence="4" id="KW-0472">Membrane</keyword>
<evidence type="ECO:0000256" key="3">
    <source>
        <dbReference type="SAM" id="Coils"/>
    </source>
</evidence>
<dbReference type="Proteomes" id="UP000472355">
    <property type="component" value="Unassembled WGS sequence"/>
</dbReference>
<feature type="transmembrane region" description="Helical" evidence="4">
    <location>
        <begin position="12"/>
        <end position="28"/>
    </location>
</feature>
<reference evidence="6 7" key="1">
    <citation type="submission" date="2019-02" db="EMBL/GenBank/DDBJ databases">
        <title>Genome sequencing of Clostridium botulinum clinical isolates.</title>
        <authorList>
            <person name="Brunt J."/>
            <person name="Van Vliet A.H.M."/>
            <person name="Stringer S.C."/>
            <person name="Grant K.A."/>
            <person name="Carter A.C."/>
            <person name="Peck M.W."/>
        </authorList>
    </citation>
    <scope>NUCLEOTIDE SEQUENCE [LARGE SCALE GENOMIC DNA]</scope>
    <source>
        <strain evidence="6 7">H113700579</strain>
    </source>
</reference>
<dbReference type="GO" id="GO:0016020">
    <property type="term" value="C:membrane"/>
    <property type="evidence" value="ECO:0007669"/>
    <property type="project" value="InterPro"/>
</dbReference>
<dbReference type="SMART" id="SM00283">
    <property type="entry name" value="MA"/>
    <property type="match status" value="1"/>
</dbReference>
<dbReference type="PROSITE" id="PS50111">
    <property type="entry name" value="CHEMOTAXIS_TRANSDUC_2"/>
    <property type="match status" value="1"/>
</dbReference>
<proteinExistence type="predicted"/>
<name>A0A6M0SR88_CLOBO</name>
<feature type="transmembrane region" description="Helical" evidence="4">
    <location>
        <begin position="34"/>
        <end position="57"/>
    </location>
</feature>
<keyword evidence="4" id="KW-1133">Transmembrane helix</keyword>
<feature type="transmembrane region" description="Helical" evidence="4">
    <location>
        <begin position="64"/>
        <end position="81"/>
    </location>
</feature>
<evidence type="ECO:0000313" key="7">
    <source>
        <dbReference type="Proteomes" id="UP000472355"/>
    </source>
</evidence>
<dbReference type="InterPro" id="IPR004089">
    <property type="entry name" value="MCPsignal_dom"/>
</dbReference>
<feature type="coiled-coil region" evidence="3">
    <location>
        <begin position="445"/>
        <end position="479"/>
    </location>
</feature>
<evidence type="ECO:0000256" key="2">
    <source>
        <dbReference type="PROSITE-ProRule" id="PRU00284"/>
    </source>
</evidence>
<dbReference type="PANTHER" id="PTHR32089">
    <property type="entry name" value="METHYL-ACCEPTING CHEMOTAXIS PROTEIN MCPB"/>
    <property type="match status" value="1"/>
</dbReference>
<evidence type="ECO:0000256" key="4">
    <source>
        <dbReference type="SAM" id="Phobius"/>
    </source>
</evidence>
<protein>
    <submittedName>
        <fullName evidence="6">Chemotaxis protein</fullName>
    </submittedName>
</protein>
<dbReference type="Gene3D" id="1.10.287.950">
    <property type="entry name" value="Methyl-accepting chemotaxis protein"/>
    <property type="match status" value="1"/>
</dbReference>
<evidence type="ECO:0000256" key="1">
    <source>
        <dbReference type="ARBA" id="ARBA00023224"/>
    </source>
</evidence>
<comment type="caution">
    <text evidence="6">The sequence shown here is derived from an EMBL/GenBank/DDBJ whole genome shotgun (WGS) entry which is preliminary data.</text>
</comment>
<feature type="transmembrane region" description="Helical" evidence="4">
    <location>
        <begin position="108"/>
        <end position="125"/>
    </location>
</feature>
<keyword evidence="1 2" id="KW-0807">Transducer</keyword>
<keyword evidence="4" id="KW-0812">Transmembrane</keyword>
<keyword evidence="3" id="KW-0175">Coiled coil</keyword>
<dbReference type="EMBL" id="SGKU01000041">
    <property type="protein sequence ID" value="NFA43518.1"/>
    <property type="molecule type" value="Genomic_DNA"/>
</dbReference>
<dbReference type="PANTHER" id="PTHR32089:SF112">
    <property type="entry name" value="LYSOZYME-LIKE PROTEIN-RELATED"/>
    <property type="match status" value="1"/>
</dbReference>
<dbReference type="Pfam" id="PF00015">
    <property type="entry name" value="MCPsignal"/>
    <property type="match status" value="1"/>
</dbReference>
<accession>A0A6M0SR88</accession>
<organism evidence="6 7">
    <name type="scientific">Clostridium botulinum</name>
    <dbReference type="NCBI Taxonomy" id="1491"/>
    <lineage>
        <taxon>Bacteria</taxon>
        <taxon>Bacillati</taxon>
        <taxon>Bacillota</taxon>
        <taxon>Clostridia</taxon>
        <taxon>Eubacteriales</taxon>
        <taxon>Clostridiaceae</taxon>
        <taxon>Clostridium</taxon>
    </lineage>
</organism>
<dbReference type="AlphaFoldDB" id="A0A6M0SR88"/>
<feature type="domain" description="Methyl-accepting transducer" evidence="5">
    <location>
        <begin position="206"/>
        <end position="463"/>
    </location>
</feature>
<evidence type="ECO:0000313" key="6">
    <source>
        <dbReference type="EMBL" id="NFA43518.1"/>
    </source>
</evidence>
<dbReference type="GO" id="GO:0007165">
    <property type="term" value="P:signal transduction"/>
    <property type="evidence" value="ECO:0007669"/>
    <property type="project" value="UniProtKB-KW"/>
</dbReference>
<sequence length="488" mass="53771">MDNKKIVNMKNQILLVLFLSSVLLRGIFDYYLRVPIISVVAIVVSGIVLSIIQFILIRKKCINASMYFMVFSISAIGVILMSTSPTISNFMIFYSAIFLIILYQETIPIVLQCISSAVCMSYFFMKNKETMFSNIGYDQLVFLLLYIGSGLVICTLLCIITKRTYIRLEEKIKESNEAKSKTELLLGKLSETIESLNEASCTISEGISTTAEVSEQISVASNEVANKATREVETMNNIQSFMQIGEQGLDEVTSAVEIMSELSSSTKDVVLQGASKVDDLSREMTKVKDNIISTVTLINNLNEENLKIVKIIDTVSEIAGQTNLLALNASIEAARAGEHGKGFAVVADEVKKLAENSKESTNQIISILNSISERTNAVSDEIVKEKKSIEICNEHTNIVKDLFRNINNNTGDVLDHSENVSQQIKGLVTVFAKTSTEVDGISENVETTASAMEEISANISELNNNIDGISNTYKNIDELSTKLSEIQS</sequence>
<gene>
    <name evidence="6" type="ORF">EXM65_13255</name>
</gene>
<dbReference type="SUPFAM" id="SSF58104">
    <property type="entry name" value="Methyl-accepting chemotaxis protein (MCP) signaling domain"/>
    <property type="match status" value="1"/>
</dbReference>
<evidence type="ECO:0000259" key="5">
    <source>
        <dbReference type="PROSITE" id="PS50111"/>
    </source>
</evidence>
<feature type="transmembrane region" description="Helical" evidence="4">
    <location>
        <begin position="140"/>
        <end position="161"/>
    </location>
</feature>